<evidence type="ECO:0000259" key="3">
    <source>
        <dbReference type="Pfam" id="PF15523"/>
    </source>
</evidence>
<dbReference type="PANTHER" id="PTHR32305:SF15">
    <property type="entry name" value="PROTEIN RHSA-RELATED"/>
    <property type="match status" value="1"/>
</dbReference>
<dbReference type="Pfam" id="PF20148">
    <property type="entry name" value="DUF6531"/>
    <property type="match status" value="1"/>
</dbReference>
<organism evidence="6 7">
    <name type="scientific">Cupriavidus metallidurans</name>
    <dbReference type="NCBI Taxonomy" id="119219"/>
    <lineage>
        <taxon>Bacteria</taxon>
        <taxon>Pseudomonadati</taxon>
        <taxon>Pseudomonadota</taxon>
        <taxon>Betaproteobacteria</taxon>
        <taxon>Burkholderiales</taxon>
        <taxon>Burkholderiaceae</taxon>
        <taxon>Cupriavidus</taxon>
    </lineage>
</organism>
<gene>
    <name evidence="6" type="ORF">DDF84_011995</name>
</gene>
<dbReference type="Proteomes" id="UP000253772">
    <property type="component" value="Chromosome c1"/>
</dbReference>
<dbReference type="AlphaFoldDB" id="A0A482IRA3"/>
<dbReference type="NCBIfam" id="TIGR01643">
    <property type="entry name" value="YD_repeat_2x"/>
    <property type="match status" value="4"/>
</dbReference>
<dbReference type="EMBL" id="CP037900">
    <property type="protein sequence ID" value="QBP10422.1"/>
    <property type="molecule type" value="Genomic_DNA"/>
</dbReference>
<feature type="transmembrane region" description="Helical" evidence="2">
    <location>
        <begin position="57"/>
        <end position="78"/>
    </location>
</feature>
<keyword evidence="1" id="KW-0677">Repeat</keyword>
<dbReference type="Pfam" id="PF25023">
    <property type="entry name" value="TEN_YD-shell"/>
    <property type="match status" value="2"/>
</dbReference>
<feature type="domain" description="DUF6531" evidence="4">
    <location>
        <begin position="193"/>
        <end position="267"/>
    </location>
</feature>
<dbReference type="InterPro" id="IPR050708">
    <property type="entry name" value="T6SS_VgrG/RHS"/>
</dbReference>
<protein>
    <submittedName>
        <fullName evidence="6">RHS repeat protein</fullName>
    </submittedName>
</protein>
<evidence type="ECO:0000313" key="6">
    <source>
        <dbReference type="EMBL" id="QBP10422.1"/>
    </source>
</evidence>
<dbReference type="Pfam" id="PF15523">
    <property type="entry name" value="Ntox16"/>
    <property type="match status" value="1"/>
</dbReference>
<feature type="domain" description="Teneurin-like YD-shell" evidence="5">
    <location>
        <begin position="597"/>
        <end position="724"/>
    </location>
</feature>
<accession>A0A482IRA3</accession>
<keyword evidence="2" id="KW-0812">Transmembrane</keyword>
<reference evidence="6 7" key="1">
    <citation type="submission" date="2019-03" db="EMBL/GenBank/DDBJ databases">
        <title>Comparative insights into the high quality Complete genome sequence of highly metal resistant Cupriavidus metallidurans strain BS1 isolated from a gold-copper mine.</title>
        <authorList>
            <person name="Mazhar H.S."/>
            <person name="Rensing C."/>
        </authorList>
    </citation>
    <scope>NUCLEOTIDE SEQUENCE [LARGE SCALE GENOMIC DNA]</scope>
    <source>
        <strain evidence="6 7">BS1</strain>
    </source>
</reference>
<dbReference type="InterPro" id="IPR045351">
    <property type="entry name" value="DUF6531"/>
</dbReference>
<dbReference type="PANTHER" id="PTHR32305">
    <property type="match status" value="1"/>
</dbReference>
<evidence type="ECO:0000256" key="2">
    <source>
        <dbReference type="SAM" id="Phobius"/>
    </source>
</evidence>
<feature type="domain" description="Teneurin-like YD-shell" evidence="5">
    <location>
        <begin position="344"/>
        <end position="471"/>
    </location>
</feature>
<dbReference type="OrthoDB" id="8846935at2"/>
<evidence type="ECO:0000259" key="4">
    <source>
        <dbReference type="Pfam" id="PF20148"/>
    </source>
</evidence>
<name>A0A482IRA3_9BURK</name>
<dbReference type="Gene3D" id="2.180.10.10">
    <property type="entry name" value="RHS repeat-associated core"/>
    <property type="match status" value="2"/>
</dbReference>
<dbReference type="InterPro" id="IPR006530">
    <property type="entry name" value="YD"/>
</dbReference>
<keyword evidence="2" id="KW-1133">Transmembrane helix</keyword>
<evidence type="ECO:0000313" key="7">
    <source>
        <dbReference type="Proteomes" id="UP000253772"/>
    </source>
</evidence>
<feature type="domain" description="Novel toxin 16" evidence="3">
    <location>
        <begin position="856"/>
        <end position="937"/>
    </location>
</feature>
<evidence type="ECO:0000259" key="5">
    <source>
        <dbReference type="Pfam" id="PF25023"/>
    </source>
</evidence>
<dbReference type="RefSeq" id="WP_133258052.1">
    <property type="nucleotide sequence ID" value="NZ_CP037900.1"/>
</dbReference>
<dbReference type="InterPro" id="IPR056823">
    <property type="entry name" value="TEN-like_YD-shell"/>
</dbReference>
<evidence type="ECO:0000256" key="1">
    <source>
        <dbReference type="ARBA" id="ARBA00022737"/>
    </source>
</evidence>
<proteinExistence type="predicted"/>
<sequence length="943" mass="103641">MLALLVSTSRLINWVTVGNPQQHGQILTCDDKASMLRFVHKNAWGEVMFEGVPSRKIARSLFTIFFALGLLVTCNILWGPQSYALTPETTYRVFPSTTPFRATQDEACREKLMDPYYEVYTWLQSVPTCMAISPSYPIWGPHTAFWGYETRAVCPDGTIADANRPYLLRCGGATYWSTGTPQDQLIEQSCPVGNPIRTGTGTKIQTETDFAGAGAHPLALQRTYRSSYLANATNGFGLQWMHQWQRRLIFDGGTAVALRGDGSARVFTAYYNLWLTQGVRDTLEPVRDSRGVIVEWNYFDAGTETTEVYDAIGALKEVRERNGWKTSLLYSDGSTPLTIAPRIGMLVKVQNQFGQSISFAYDSAGRIAAVTLPNSAVTRYAYDADGRLTSVTWPDGKLRTYHYEDAQSKGALTGITDETGVRFATWTYDAQGRAISSEHTGGVDKVQVQYLSKNQSTVTSADGSSRTYSFELAGNVLRPTSVSAPCPECGNVAKTTAYDTSGNVSSRVDFDNRETRYNYDARGRETQRIEGYGSADAKTTTTEWHPTWNLPLKVAAPGRVDYFSYDAKGQVLAYSWYQTNDANGSQGLNAQPSGDVTSTNWTYDANGLVATAVDKLGSTVTGQWAFTYDAQGNLASVANMAGQTGSAVQYDAAGRLLEAVDVSGSRIKYAYDGRGRMTDVDNDGIHTKYEYDAVGQLVGIIGPYDLVTRYTYDAAHRLIQILDNITIPEAVNDFGLVSPFTVEGAAAPSSLAYVSNRLASGWNVVIRWLKDWLSAVISSAQAQAIPLPNQYVPPIRPGQSLPAYPGSSAAPDLDPSLTPAKVAPGMYVLRFLVKIQKGCGTAVEAIKEVFDMSKPPGDCDEDEHRRLQENVNQACDNSGQLKCKVDDVKEVLMQKMTLSRRCALARTKINDACFRGGDGNHRREAQKRWGTFDNCEKLFNKLN</sequence>
<dbReference type="InterPro" id="IPR029118">
    <property type="entry name" value="Ntox16"/>
</dbReference>
<keyword evidence="2" id="KW-0472">Membrane</keyword>